<evidence type="ECO:0000313" key="1">
    <source>
        <dbReference type="EMBL" id="OAV27983.1"/>
    </source>
</evidence>
<organism evidence="1 2">
    <name type="scientific">Moraxella catarrhalis</name>
    <name type="common">Branhamella catarrhalis</name>
    <dbReference type="NCBI Taxonomy" id="480"/>
    <lineage>
        <taxon>Bacteria</taxon>
        <taxon>Pseudomonadati</taxon>
        <taxon>Pseudomonadota</taxon>
        <taxon>Gammaproteobacteria</taxon>
        <taxon>Moraxellales</taxon>
        <taxon>Moraxellaceae</taxon>
        <taxon>Moraxella</taxon>
    </lineage>
</organism>
<proteinExistence type="predicted"/>
<accession>A0AB36DRF8</accession>
<gene>
    <name evidence="1" type="ORF">AO370_0146</name>
</gene>
<reference evidence="1 2" key="1">
    <citation type="journal article" date="2016" name="Genome Biol. Evol.">
        <title>Comparative Genomic Analyses of the Moraxella catarrhalis Serosensitive and Seroresistant Lineages Demonstrate Their Independent Evolution.</title>
        <authorList>
            <person name="Earl J.P."/>
            <person name="de Vries S.P."/>
            <person name="Ahmed A."/>
            <person name="Powell E."/>
            <person name="Schultz M.P."/>
            <person name="Hermans P.W."/>
            <person name="Hill D.J."/>
            <person name="Zhou Z."/>
            <person name="Constantinidou C.I."/>
            <person name="Hu F.Z."/>
            <person name="Bootsma H.J."/>
            <person name="Ehrlich G.D."/>
        </authorList>
    </citation>
    <scope>NUCLEOTIDE SEQUENCE [LARGE SCALE GENOMIC DNA]</scope>
    <source>
        <strain evidence="1 2">F23</strain>
    </source>
</reference>
<evidence type="ECO:0000313" key="2">
    <source>
        <dbReference type="Proteomes" id="UP000078295"/>
    </source>
</evidence>
<sequence>MINQPKKQGKVNKLLLITNSYVYYKKSKNFLVSNNAKIAKISQIMGCIRGQR</sequence>
<name>A0AB36DRF8_MORCA</name>
<dbReference type="AlphaFoldDB" id="A0AB36DRF8"/>
<dbReference type="Proteomes" id="UP000078295">
    <property type="component" value="Unassembled WGS sequence"/>
</dbReference>
<comment type="caution">
    <text evidence="1">The sequence shown here is derived from an EMBL/GenBank/DDBJ whole genome shotgun (WGS) entry which is preliminary data.</text>
</comment>
<protein>
    <submittedName>
        <fullName evidence="1">Uncharacterized protein</fullName>
    </submittedName>
</protein>
<dbReference type="EMBL" id="LXHQ01000008">
    <property type="protein sequence ID" value="OAV27983.1"/>
    <property type="molecule type" value="Genomic_DNA"/>
</dbReference>